<dbReference type="KEGG" id="cgk:CGERO_06800"/>
<dbReference type="EMBL" id="CP033897">
    <property type="protein sequence ID" value="AZA11660.1"/>
    <property type="molecule type" value="Genomic_DNA"/>
</dbReference>
<dbReference type="Pfam" id="PF01656">
    <property type="entry name" value="CbiA"/>
    <property type="match status" value="1"/>
</dbReference>
<feature type="domain" description="CobB/CobQ-like glutamine amidotransferase" evidence="9">
    <location>
        <begin position="264"/>
        <end position="444"/>
    </location>
</feature>
<comment type="cofactor">
    <cofactor evidence="1 7">
        <name>Mg(2+)</name>
        <dbReference type="ChEBI" id="CHEBI:18420"/>
    </cofactor>
</comment>
<dbReference type="InterPro" id="IPR029062">
    <property type="entry name" value="Class_I_gatase-like"/>
</dbReference>
<dbReference type="InterPro" id="IPR027417">
    <property type="entry name" value="P-loop_NTPase"/>
</dbReference>
<comment type="catalytic activity">
    <reaction evidence="7">
        <text>hydrogenobyrinate + 2 L-glutamine + 2 ATP + 2 H2O = hydrogenobyrinate a,c-diamide + 2 L-glutamate + 2 ADP + 2 phosphate + 2 H(+)</text>
        <dbReference type="Rhea" id="RHEA:12544"/>
        <dbReference type="ChEBI" id="CHEBI:15377"/>
        <dbReference type="ChEBI" id="CHEBI:15378"/>
        <dbReference type="ChEBI" id="CHEBI:29985"/>
        <dbReference type="ChEBI" id="CHEBI:30616"/>
        <dbReference type="ChEBI" id="CHEBI:43474"/>
        <dbReference type="ChEBI" id="CHEBI:58359"/>
        <dbReference type="ChEBI" id="CHEBI:77873"/>
        <dbReference type="ChEBI" id="CHEBI:77874"/>
        <dbReference type="ChEBI" id="CHEBI:456216"/>
        <dbReference type="EC" id="6.3.5.9"/>
    </reaction>
</comment>
<evidence type="ECO:0000256" key="4">
    <source>
        <dbReference type="ARBA" id="ARBA00022840"/>
    </source>
</evidence>
<name>A0A3G6J5G4_9CORY</name>
<comment type="pathway">
    <text evidence="7">Cofactor biosynthesis; adenosylcobalamin biosynthesis; cob(II)yrinate a,c-diamide from precorrin-2 (aerobic route): step 9/10.</text>
</comment>
<evidence type="ECO:0000256" key="1">
    <source>
        <dbReference type="ARBA" id="ARBA00001946"/>
    </source>
</evidence>
<dbReference type="PROSITE" id="PS51274">
    <property type="entry name" value="GATASE_COBBQ"/>
    <property type="match status" value="1"/>
</dbReference>
<keyword evidence="7" id="KW-0169">Cobalamin biosynthesis</keyword>
<protein>
    <recommendedName>
        <fullName evidence="7">Hydrogenobyrinate a,c-diamide synthase</fullName>
        <ecNumber evidence="7">6.3.5.9</ecNumber>
    </recommendedName>
    <alternativeName>
        <fullName evidence="7">Hydrogenobyrinic acid a,c-diamide synthase</fullName>
    </alternativeName>
</protein>
<dbReference type="Proteomes" id="UP000271587">
    <property type="component" value="Chromosome"/>
</dbReference>
<keyword evidence="3 7" id="KW-0547">Nucleotide-binding</keyword>
<dbReference type="NCBIfam" id="NF002204">
    <property type="entry name" value="PRK01077.1"/>
    <property type="match status" value="1"/>
</dbReference>
<evidence type="ECO:0000256" key="3">
    <source>
        <dbReference type="ARBA" id="ARBA00022741"/>
    </source>
</evidence>
<evidence type="ECO:0000256" key="6">
    <source>
        <dbReference type="ARBA" id="ARBA00022962"/>
    </source>
</evidence>
<evidence type="ECO:0000313" key="10">
    <source>
        <dbReference type="EMBL" id="AZA11660.1"/>
    </source>
</evidence>
<dbReference type="UniPathway" id="UPA00148">
    <property type="reaction ID" value="UER00220"/>
</dbReference>
<dbReference type="SUPFAM" id="SSF52317">
    <property type="entry name" value="Class I glutamine amidotransferase-like"/>
    <property type="match status" value="1"/>
</dbReference>
<accession>A0A3G6J5G4</accession>
<comment type="function">
    <text evidence="7">Catalyzes the ATP-dependent amidation of the two carboxylate groups at positions a and c of hydrogenobyrinate, using either L-glutamine or ammonia as the nitrogen source.</text>
</comment>
<feature type="site" description="Increases nucleophilicity of active site Cys" evidence="7">
    <location>
        <position position="442"/>
    </location>
</feature>
<dbReference type="InterPro" id="IPR002586">
    <property type="entry name" value="CobQ/CobB/MinD/ParA_Nub-bd_dom"/>
</dbReference>
<dbReference type="Gene3D" id="3.40.50.300">
    <property type="entry name" value="P-loop containing nucleotide triphosphate hydrolases"/>
    <property type="match status" value="1"/>
</dbReference>
<dbReference type="EC" id="6.3.5.9" evidence="7"/>
<comment type="miscellaneous">
    <text evidence="7">The a and c carboxylates of hydrogenobyrinate are activated for nucleophilic attack via formation of a phosphorylated intermediate by ATP. CobB catalyzes first the amidation of the c-carboxylate, and then that of the a-carboxylate.</text>
</comment>
<dbReference type="GO" id="GO:0009236">
    <property type="term" value="P:cobalamin biosynthetic process"/>
    <property type="evidence" value="ECO:0007669"/>
    <property type="project" value="UniProtKB-UniRule"/>
</dbReference>
<gene>
    <name evidence="10" type="primary">cobB1</name>
    <name evidence="7" type="synonym">cobB</name>
    <name evidence="10" type="ORF">CGERO_06800</name>
</gene>
<keyword evidence="5 7" id="KW-0460">Magnesium</keyword>
<feature type="domain" description="CobQ/CobB/MinD/ParA nucleotide binding" evidence="8">
    <location>
        <begin position="16"/>
        <end position="207"/>
    </location>
</feature>
<comment type="domain">
    <text evidence="7">Comprises of two domains. The C-terminal domain contains the binding site for glutamine and catalyzes the hydrolysis of this substrate to glutamate and ammonia. The N-terminal domain is anticipated to bind ATP and hydrogenobyrinate and catalyzes the ultimate synthesis of the diamide product. The ammonia produced via the glutaminase domain is probably translocated to the adjacent domain via a molecular tunnel, where it reacts with an activated intermediate.</text>
</comment>
<dbReference type="CDD" id="cd03130">
    <property type="entry name" value="GATase1_CobB"/>
    <property type="match status" value="1"/>
</dbReference>
<dbReference type="SUPFAM" id="SSF52540">
    <property type="entry name" value="P-loop containing nucleoside triphosphate hydrolases"/>
    <property type="match status" value="1"/>
</dbReference>
<feature type="active site" description="Nucleophile" evidence="7">
    <location>
        <position position="344"/>
    </location>
</feature>
<evidence type="ECO:0000256" key="5">
    <source>
        <dbReference type="ARBA" id="ARBA00022842"/>
    </source>
</evidence>
<sequence length="470" mass="49544">MVVAAPDWKHGAATGVVIAATSSGSGKTTIATGLIAALAKRMQVAPFKVGPDYIDPGYHGMAAGRRGRNLDTVMCGRELVQGLYAHGSSGLDIAVVEGVMGLFDGRITANPTHTEALAEGSTAEVAALLGLPVVLVVDVRGTSQSVGAIVRGFATAEDSVRIAGVILNKVGTSRHAEVCRQAVEAQGVPVLGAIPRVDHAEVPSRHLGLVTSGELAQAREAIDAMAQMVEQYVDIDAVVQLARRPHVEAMWEPGAAAVTQRPVIAMTGGPAFSFTYAEHVEMLQAMGAQVVDFDPLHEDLPACAALIIPGGFPEEHCAALASRTALREQVRAAIEAGMPVHAECAGLLWLLDSLGDHEMLGVIGTSAAMGRRLTLGYREAVALSDSLLFRAGERVMGHEFHHTQLESQSVPGFAPAWGWRLWDGKAAQEGFVRAHVHASYLHVHPAAIPEAMRRFVQAAADFHARTAAKV</sequence>
<dbReference type="GO" id="GO:0005524">
    <property type="term" value="F:ATP binding"/>
    <property type="evidence" value="ECO:0007669"/>
    <property type="project" value="UniProtKB-UniRule"/>
</dbReference>
<keyword evidence="4 7" id="KW-0067">ATP-binding</keyword>
<evidence type="ECO:0000256" key="7">
    <source>
        <dbReference type="HAMAP-Rule" id="MF_00027"/>
    </source>
</evidence>
<evidence type="ECO:0000313" key="11">
    <source>
        <dbReference type="Proteomes" id="UP000271587"/>
    </source>
</evidence>
<evidence type="ECO:0000259" key="9">
    <source>
        <dbReference type="Pfam" id="PF07685"/>
    </source>
</evidence>
<proteinExistence type="inferred from homology"/>
<dbReference type="PANTHER" id="PTHR43873:SF1">
    <property type="entry name" value="COBYRINATE A,C-DIAMIDE SYNTHASE"/>
    <property type="match status" value="1"/>
</dbReference>
<dbReference type="InterPro" id="IPR004484">
    <property type="entry name" value="CbiA/CobB_synth"/>
</dbReference>
<dbReference type="InterPro" id="IPR011698">
    <property type="entry name" value="GATase_3"/>
</dbReference>
<dbReference type="RefSeq" id="WP_123934425.1">
    <property type="nucleotide sequence ID" value="NZ_CP033897.1"/>
</dbReference>
<dbReference type="GO" id="GO:0043802">
    <property type="term" value="F:hydrogenobyrinic acid a,c-diamide synthase (glutamine-hydrolysing) activity"/>
    <property type="evidence" value="ECO:0007669"/>
    <property type="project" value="UniProtKB-UniRule"/>
</dbReference>
<dbReference type="GO" id="GO:0042242">
    <property type="term" value="F:cobyrinic acid a,c-diamide synthase activity"/>
    <property type="evidence" value="ECO:0007669"/>
    <property type="project" value="InterPro"/>
</dbReference>
<keyword evidence="11" id="KW-1185">Reference proteome</keyword>
<dbReference type="Gene3D" id="3.40.50.880">
    <property type="match status" value="1"/>
</dbReference>
<reference evidence="10 11" key="1">
    <citation type="submission" date="2018-11" db="EMBL/GenBank/DDBJ databases">
        <authorList>
            <person name="Kleinhagauer T."/>
            <person name="Glaeser S.P."/>
            <person name="Spergser J."/>
            <person name="Ruckert C."/>
            <person name="Kaempfer P."/>
            <person name="Busse H.-J."/>
        </authorList>
    </citation>
    <scope>NUCLEOTIDE SEQUENCE [LARGE SCALE GENOMIC DNA]</scope>
    <source>
        <strain evidence="10 11">W8</strain>
    </source>
</reference>
<dbReference type="NCBIfam" id="TIGR00379">
    <property type="entry name" value="cobB"/>
    <property type="match status" value="1"/>
</dbReference>
<dbReference type="Pfam" id="PF07685">
    <property type="entry name" value="GATase_3"/>
    <property type="match status" value="1"/>
</dbReference>
<dbReference type="PANTHER" id="PTHR43873">
    <property type="entry name" value="COBYRINATE A,C-DIAMIDE SYNTHASE"/>
    <property type="match status" value="1"/>
</dbReference>
<dbReference type="OrthoDB" id="9764035at2"/>
<keyword evidence="6 7" id="KW-0315">Glutamine amidotransferase</keyword>
<evidence type="ECO:0000259" key="8">
    <source>
        <dbReference type="Pfam" id="PF01656"/>
    </source>
</evidence>
<dbReference type="HAMAP" id="MF_00027">
    <property type="entry name" value="CobB_CbiA"/>
    <property type="match status" value="1"/>
</dbReference>
<keyword evidence="2 7" id="KW-0436">Ligase</keyword>
<evidence type="ECO:0000256" key="2">
    <source>
        <dbReference type="ARBA" id="ARBA00022598"/>
    </source>
</evidence>
<comment type="similarity">
    <text evidence="7">Belongs to the CobB/CbiA family.</text>
</comment>
<dbReference type="AlphaFoldDB" id="A0A3G6J5G4"/>
<organism evidence="10 11">
    <name type="scientific">Corynebacterium gerontici</name>
    <dbReference type="NCBI Taxonomy" id="2079234"/>
    <lineage>
        <taxon>Bacteria</taxon>
        <taxon>Bacillati</taxon>
        <taxon>Actinomycetota</taxon>
        <taxon>Actinomycetes</taxon>
        <taxon>Mycobacteriales</taxon>
        <taxon>Corynebacteriaceae</taxon>
        <taxon>Corynebacterium</taxon>
    </lineage>
</organism>